<protein>
    <recommendedName>
        <fullName evidence="6">RNA polymerase sigma factor</fullName>
    </recommendedName>
</protein>
<evidence type="ECO:0000256" key="4">
    <source>
        <dbReference type="ARBA" id="ARBA00023125"/>
    </source>
</evidence>
<evidence type="ECO:0000256" key="6">
    <source>
        <dbReference type="RuleBase" id="RU000716"/>
    </source>
</evidence>
<name>A0A317C455_9GAMM</name>
<dbReference type="SUPFAM" id="SSF88946">
    <property type="entry name" value="Sigma2 domain of RNA polymerase sigma factors"/>
    <property type="match status" value="1"/>
</dbReference>
<evidence type="ECO:0000256" key="1">
    <source>
        <dbReference type="ARBA" id="ARBA00010641"/>
    </source>
</evidence>
<gene>
    <name evidence="9" type="ORF">DKT75_20570</name>
</gene>
<dbReference type="RefSeq" id="WP_109826596.1">
    <property type="nucleotide sequence ID" value="NZ_QGKL01000043.1"/>
</dbReference>
<evidence type="ECO:0000256" key="5">
    <source>
        <dbReference type="ARBA" id="ARBA00023163"/>
    </source>
</evidence>
<dbReference type="GO" id="GO:0003677">
    <property type="term" value="F:DNA binding"/>
    <property type="evidence" value="ECO:0007669"/>
    <property type="project" value="UniProtKB-KW"/>
</dbReference>
<keyword evidence="4 6" id="KW-0238">DNA-binding</keyword>
<evidence type="ECO:0000313" key="10">
    <source>
        <dbReference type="Proteomes" id="UP000245506"/>
    </source>
</evidence>
<dbReference type="EMBL" id="QGKL01000043">
    <property type="protein sequence ID" value="PWQ93087.1"/>
    <property type="molecule type" value="Genomic_DNA"/>
</dbReference>
<dbReference type="InterPro" id="IPR013249">
    <property type="entry name" value="RNA_pol_sigma70_r4_t2"/>
</dbReference>
<evidence type="ECO:0000256" key="2">
    <source>
        <dbReference type="ARBA" id="ARBA00023015"/>
    </source>
</evidence>
<dbReference type="Proteomes" id="UP000245506">
    <property type="component" value="Unassembled WGS sequence"/>
</dbReference>
<sequence length="183" mass="20878">MNTQQIQGFQQGDKDAFAALVSRFQTPLFAYLGRMGLPAAMTEEVAQETFIRAWQSREQFDPTRSSISTWLFTIARRLAINELSRASYRYEQTSDNNESTYTDDTSISSEQTLQLAEQQKLLQQAIQTLDANDRSLLALAYLKDLELSIIAEIEGIPVGTVKSRLHRIRQQLKRTLNGDDFHD</sequence>
<dbReference type="InterPro" id="IPR013324">
    <property type="entry name" value="RNA_pol_sigma_r3/r4-like"/>
</dbReference>
<reference evidence="9 10" key="1">
    <citation type="submission" date="2018-05" db="EMBL/GenBank/DDBJ databases">
        <title>Leucothrix arctica sp. nov., isolated from Arctic seawater.</title>
        <authorList>
            <person name="Choi A."/>
            <person name="Baek K."/>
        </authorList>
    </citation>
    <scope>NUCLEOTIDE SEQUENCE [LARGE SCALE GENOMIC DNA]</scope>
    <source>
        <strain evidence="9 10">IMCC9719</strain>
    </source>
</reference>
<dbReference type="InterPro" id="IPR014284">
    <property type="entry name" value="RNA_pol_sigma-70_dom"/>
</dbReference>
<dbReference type="InterPro" id="IPR000838">
    <property type="entry name" value="RNA_pol_sigma70_ECF_CS"/>
</dbReference>
<dbReference type="OrthoDB" id="9803470at2"/>
<dbReference type="CDD" id="cd06171">
    <property type="entry name" value="Sigma70_r4"/>
    <property type="match status" value="1"/>
</dbReference>
<proteinExistence type="inferred from homology"/>
<dbReference type="Gene3D" id="1.10.10.10">
    <property type="entry name" value="Winged helix-like DNA-binding domain superfamily/Winged helix DNA-binding domain"/>
    <property type="match status" value="1"/>
</dbReference>
<dbReference type="PROSITE" id="PS01063">
    <property type="entry name" value="SIGMA70_ECF"/>
    <property type="match status" value="1"/>
</dbReference>
<evidence type="ECO:0000256" key="3">
    <source>
        <dbReference type="ARBA" id="ARBA00023082"/>
    </source>
</evidence>
<dbReference type="NCBIfam" id="TIGR02937">
    <property type="entry name" value="sigma70-ECF"/>
    <property type="match status" value="1"/>
</dbReference>
<dbReference type="Pfam" id="PF04542">
    <property type="entry name" value="Sigma70_r2"/>
    <property type="match status" value="1"/>
</dbReference>
<dbReference type="GO" id="GO:0006352">
    <property type="term" value="P:DNA-templated transcription initiation"/>
    <property type="evidence" value="ECO:0007669"/>
    <property type="project" value="InterPro"/>
</dbReference>
<dbReference type="InterPro" id="IPR036388">
    <property type="entry name" value="WH-like_DNA-bd_sf"/>
</dbReference>
<keyword evidence="2 6" id="KW-0805">Transcription regulation</keyword>
<evidence type="ECO:0000259" key="8">
    <source>
        <dbReference type="Pfam" id="PF08281"/>
    </source>
</evidence>
<dbReference type="InterPro" id="IPR013325">
    <property type="entry name" value="RNA_pol_sigma_r2"/>
</dbReference>
<feature type="domain" description="RNA polymerase sigma-70 region 2" evidence="7">
    <location>
        <begin position="20"/>
        <end position="87"/>
    </location>
</feature>
<accession>A0A317C455</accession>
<organism evidence="9 10">
    <name type="scientific">Leucothrix arctica</name>
    <dbReference type="NCBI Taxonomy" id="1481894"/>
    <lineage>
        <taxon>Bacteria</taxon>
        <taxon>Pseudomonadati</taxon>
        <taxon>Pseudomonadota</taxon>
        <taxon>Gammaproteobacteria</taxon>
        <taxon>Thiotrichales</taxon>
        <taxon>Thiotrichaceae</taxon>
        <taxon>Leucothrix</taxon>
    </lineage>
</organism>
<dbReference type="InterPro" id="IPR007627">
    <property type="entry name" value="RNA_pol_sigma70_r2"/>
</dbReference>
<feature type="domain" description="RNA polymerase sigma factor 70 region 4 type 2" evidence="8">
    <location>
        <begin position="121"/>
        <end position="172"/>
    </location>
</feature>
<keyword evidence="10" id="KW-1185">Reference proteome</keyword>
<evidence type="ECO:0000259" key="7">
    <source>
        <dbReference type="Pfam" id="PF04542"/>
    </source>
</evidence>
<dbReference type="PANTHER" id="PTHR43133">
    <property type="entry name" value="RNA POLYMERASE ECF-TYPE SIGMA FACTO"/>
    <property type="match status" value="1"/>
</dbReference>
<dbReference type="AlphaFoldDB" id="A0A317C455"/>
<dbReference type="PANTHER" id="PTHR43133:SF8">
    <property type="entry name" value="RNA POLYMERASE SIGMA FACTOR HI_1459-RELATED"/>
    <property type="match status" value="1"/>
</dbReference>
<dbReference type="SUPFAM" id="SSF88659">
    <property type="entry name" value="Sigma3 and sigma4 domains of RNA polymerase sigma factors"/>
    <property type="match status" value="1"/>
</dbReference>
<dbReference type="GO" id="GO:0016987">
    <property type="term" value="F:sigma factor activity"/>
    <property type="evidence" value="ECO:0007669"/>
    <property type="project" value="UniProtKB-KW"/>
</dbReference>
<dbReference type="Gene3D" id="1.10.1740.10">
    <property type="match status" value="1"/>
</dbReference>
<evidence type="ECO:0000313" key="9">
    <source>
        <dbReference type="EMBL" id="PWQ93087.1"/>
    </source>
</evidence>
<keyword evidence="3 6" id="KW-0731">Sigma factor</keyword>
<dbReference type="InterPro" id="IPR039425">
    <property type="entry name" value="RNA_pol_sigma-70-like"/>
</dbReference>
<keyword evidence="5 6" id="KW-0804">Transcription</keyword>
<comment type="caution">
    <text evidence="9">The sequence shown here is derived from an EMBL/GenBank/DDBJ whole genome shotgun (WGS) entry which is preliminary data.</text>
</comment>
<comment type="similarity">
    <text evidence="1 6">Belongs to the sigma-70 factor family. ECF subfamily.</text>
</comment>
<dbReference type="Pfam" id="PF08281">
    <property type="entry name" value="Sigma70_r4_2"/>
    <property type="match status" value="1"/>
</dbReference>